<reference evidence="1 2" key="1">
    <citation type="submission" date="2018-10" db="EMBL/GenBank/DDBJ databases">
        <title>A high-quality apple genome assembly.</title>
        <authorList>
            <person name="Hu J."/>
        </authorList>
    </citation>
    <scope>NUCLEOTIDE SEQUENCE [LARGE SCALE GENOMIC DNA]</scope>
    <source>
        <strain evidence="2">cv. HFTH1</strain>
        <tissue evidence="1">Young leaf</tissue>
    </source>
</reference>
<keyword evidence="2" id="KW-1185">Reference proteome</keyword>
<evidence type="ECO:0000313" key="1">
    <source>
        <dbReference type="EMBL" id="RXI06653.1"/>
    </source>
</evidence>
<gene>
    <name evidence="1" type="ORF">DVH24_025789</name>
</gene>
<evidence type="ECO:0000313" key="2">
    <source>
        <dbReference type="Proteomes" id="UP000290289"/>
    </source>
</evidence>
<organism evidence="1 2">
    <name type="scientific">Malus domestica</name>
    <name type="common">Apple</name>
    <name type="synonym">Pyrus malus</name>
    <dbReference type="NCBI Taxonomy" id="3750"/>
    <lineage>
        <taxon>Eukaryota</taxon>
        <taxon>Viridiplantae</taxon>
        <taxon>Streptophyta</taxon>
        <taxon>Embryophyta</taxon>
        <taxon>Tracheophyta</taxon>
        <taxon>Spermatophyta</taxon>
        <taxon>Magnoliopsida</taxon>
        <taxon>eudicotyledons</taxon>
        <taxon>Gunneridae</taxon>
        <taxon>Pentapetalae</taxon>
        <taxon>rosids</taxon>
        <taxon>fabids</taxon>
        <taxon>Rosales</taxon>
        <taxon>Rosaceae</taxon>
        <taxon>Amygdaloideae</taxon>
        <taxon>Maleae</taxon>
        <taxon>Malus</taxon>
    </lineage>
</organism>
<name>A0A498KMX5_MALDO</name>
<accession>A0A498KMX5</accession>
<dbReference type="Proteomes" id="UP000290289">
    <property type="component" value="Chromosome 2"/>
</dbReference>
<dbReference type="EMBL" id="RDQH01000328">
    <property type="protein sequence ID" value="RXI06653.1"/>
    <property type="molecule type" value="Genomic_DNA"/>
</dbReference>
<protein>
    <submittedName>
        <fullName evidence="1">Uncharacterized protein</fullName>
    </submittedName>
</protein>
<comment type="caution">
    <text evidence="1">The sequence shown here is derived from an EMBL/GenBank/DDBJ whole genome shotgun (WGS) entry which is preliminary data.</text>
</comment>
<dbReference type="AlphaFoldDB" id="A0A498KMX5"/>
<proteinExistence type="predicted"/>
<sequence length="89" mass="9743">MDRTCICPSCRQNPARKPDKFQDPPRHSRQQSKLLVFVWKLEFASASALASASAMALTLEFGVLHPHILVGKLMTCTTMSLTGGVGKLD</sequence>